<evidence type="ECO:0000256" key="2">
    <source>
        <dbReference type="SAM" id="Phobius"/>
    </source>
</evidence>
<keyword evidence="2" id="KW-0472">Membrane</keyword>
<dbReference type="SUPFAM" id="SSF53335">
    <property type="entry name" value="S-adenosyl-L-methionine-dependent methyltransferases"/>
    <property type="match status" value="1"/>
</dbReference>
<organism evidence="3 4">
    <name type="scientific">Septoria linicola</name>
    <dbReference type="NCBI Taxonomy" id="215465"/>
    <lineage>
        <taxon>Eukaryota</taxon>
        <taxon>Fungi</taxon>
        <taxon>Dikarya</taxon>
        <taxon>Ascomycota</taxon>
        <taxon>Pezizomycotina</taxon>
        <taxon>Dothideomycetes</taxon>
        <taxon>Dothideomycetidae</taxon>
        <taxon>Mycosphaerellales</taxon>
        <taxon>Mycosphaerellaceae</taxon>
        <taxon>Septoria</taxon>
    </lineage>
</organism>
<dbReference type="EMBL" id="CP099421">
    <property type="protein sequence ID" value="USW52041.1"/>
    <property type="molecule type" value="Genomic_DNA"/>
</dbReference>
<feature type="region of interest" description="Disordered" evidence="1">
    <location>
        <begin position="518"/>
        <end position="565"/>
    </location>
</feature>
<feature type="transmembrane region" description="Helical" evidence="2">
    <location>
        <begin position="138"/>
        <end position="161"/>
    </location>
</feature>
<feature type="transmembrane region" description="Helical" evidence="2">
    <location>
        <begin position="173"/>
        <end position="198"/>
    </location>
</feature>
<feature type="region of interest" description="Disordered" evidence="1">
    <location>
        <begin position="1"/>
        <end position="26"/>
    </location>
</feature>
<evidence type="ECO:0000313" key="3">
    <source>
        <dbReference type="EMBL" id="USW52041.1"/>
    </source>
</evidence>
<evidence type="ECO:0000256" key="1">
    <source>
        <dbReference type="SAM" id="MobiDB-lite"/>
    </source>
</evidence>
<feature type="compositionally biased region" description="Low complexity" evidence="1">
    <location>
        <begin position="528"/>
        <end position="539"/>
    </location>
</feature>
<protein>
    <submittedName>
        <fullName evidence="3">S-adenosyl-L-methionine-dependent methyltransferase</fullName>
    </submittedName>
</protein>
<gene>
    <name evidence="3" type="ORF">Slin15195_G053600</name>
</gene>
<name>A0A9Q9AUA0_9PEZI</name>
<evidence type="ECO:0000313" key="4">
    <source>
        <dbReference type="Proteomes" id="UP001056384"/>
    </source>
</evidence>
<accession>A0A9Q9AUA0</accession>
<dbReference type="GO" id="GO:0008168">
    <property type="term" value="F:methyltransferase activity"/>
    <property type="evidence" value="ECO:0007669"/>
    <property type="project" value="UniProtKB-KW"/>
</dbReference>
<dbReference type="GO" id="GO:0032259">
    <property type="term" value="P:methylation"/>
    <property type="evidence" value="ECO:0007669"/>
    <property type="project" value="UniProtKB-KW"/>
</dbReference>
<reference evidence="3" key="1">
    <citation type="submission" date="2022-06" db="EMBL/GenBank/DDBJ databases">
        <title>Complete genome sequences of two strains of the flax pathogen Septoria linicola.</title>
        <authorList>
            <person name="Lapalu N."/>
            <person name="Simon A."/>
            <person name="Demenou B."/>
            <person name="Paumier D."/>
            <person name="Guillot M.-P."/>
            <person name="Gout L."/>
            <person name="Valade R."/>
        </authorList>
    </citation>
    <scope>NUCLEOTIDE SEQUENCE</scope>
    <source>
        <strain evidence="3">SE15195</strain>
    </source>
</reference>
<feature type="region of interest" description="Disordered" evidence="1">
    <location>
        <begin position="612"/>
        <end position="642"/>
    </location>
</feature>
<proteinExistence type="predicted"/>
<dbReference type="AlphaFoldDB" id="A0A9Q9AUA0"/>
<dbReference type="InterPro" id="IPR029063">
    <property type="entry name" value="SAM-dependent_MTases_sf"/>
</dbReference>
<keyword evidence="2" id="KW-0812">Transmembrane</keyword>
<keyword evidence="3" id="KW-0808">Transferase</keyword>
<keyword evidence="2" id="KW-1133">Transmembrane helix</keyword>
<feature type="compositionally biased region" description="Basic and acidic residues" evidence="1">
    <location>
        <begin position="518"/>
        <end position="527"/>
    </location>
</feature>
<keyword evidence="4" id="KW-1185">Reference proteome</keyword>
<sequence length="665" mass="72698">MAKNNKKLKQEAAPTSAAHEEFSAPGNAPAEVKAKATGAANAVPVQEWEYMYPVALLSLAAAASPISRLTMAPVYGSIPSAVNHATMCSVSLLFGFELRTFTGELKRLRILEALTVWAFSIPVLQVLLLPFSGSLGPVVGPILNGFLSCHTILLLTGFVLADFASRYRQTAMLASRVGIVGAHIIIGVVIAFAMYPILEEKYASIVQWVPELFEDKFEVNPIHLQLALGASYSLLAPTWYVALALPAIGHTLLFNRHMSIEKVDISLRSHNWTILDRQWSNTGYISVLESTTNQYRVLRADHSLLGGEWLLTPSRTSKEGWKVNEPIYSVFSMLESVRLLHLETPVPDTSAQALVIGLGIGTAPKAMLAHGIATTIVELDPVVHRFAMEYFGLPGNHTAILRDAVIWVKQQAQAATLSALPATEGETSITDTGSSNLESEAQTNVKTKKLYDYIIHDVFTGGAEPLELFNTAFLRNLRSLLTPDGAIALNYAGDLSLPLTRLVLRTIDNTFDGQCKIFRDGPPEKHNSNANAKSNAKVGKGAGRDDSGGGVANGSNKQKQEEEEPSDFLNMVVFCRNSRGPISFRQPTPADYLGSLSRKHYMLPKPEWEIPFPEQISSAGGGSDKEKANLDPGDESSWAGQQVESAKRHWRIMREVMPDAVWELW</sequence>
<dbReference type="Proteomes" id="UP001056384">
    <property type="component" value="Chromosome 4"/>
</dbReference>
<feature type="transmembrane region" description="Helical" evidence="2">
    <location>
        <begin position="110"/>
        <end position="132"/>
    </location>
</feature>
<dbReference type="Gene3D" id="3.40.50.150">
    <property type="entry name" value="Vaccinia Virus protein VP39"/>
    <property type="match status" value="1"/>
</dbReference>
<keyword evidence="3" id="KW-0489">Methyltransferase</keyword>